<dbReference type="PANTHER" id="PTHR34659:SF8">
    <property type="entry name" value="(RAPE) HYPOTHETICAL PROTEIN"/>
    <property type="match status" value="1"/>
</dbReference>
<sequence length="440" mass="48131">MDFQGITWVGNIYQKFEAMCLEMEEEMYQDTVKYVENEVQMVGVSVKKFCSDVMQDLLPPSSIDPIKAAAVADLSLNPYADVGIYKKPKASIKEEPKKVDKLVAEYSRVISGVVEDQASSLSGRHDVNHFPPPCSGGSTKRAYSELYLGQNKDRGMNEHSNVGIKRNFKNNNHPPSELSRSITPVSIESSRVSSCYEISENHEAACDQIAMIAPSASVDVTRSDSGGGGEVKICNNTVSTTDASTDFPVSDMILAAESRGKKETKLRGTSSSGGSGGLWAESNAADTHANSGMVSEIRSHISGDVQYSESVGEEVVTGRSGDCNTDVIENNNTTEAGAETIDDKSKLEETCVLVDGDKLCFVSQRESKCRSYKKKIREAFSSKMRSARKQEYEQLAVRYGDIDSESNQESAKNSMPTLSMDANTNNLRGHDFCESEWELL</sequence>
<gene>
    <name evidence="2" type="ORF">Din_026323</name>
</gene>
<dbReference type="AlphaFoldDB" id="A0A5B7AJA3"/>
<dbReference type="PANTHER" id="PTHR34659">
    <property type="entry name" value="BNAA05G11610D PROTEIN"/>
    <property type="match status" value="1"/>
</dbReference>
<dbReference type="GO" id="GO:0061908">
    <property type="term" value="C:phagophore"/>
    <property type="evidence" value="ECO:0007669"/>
    <property type="project" value="TreeGrafter"/>
</dbReference>
<reference evidence="2" key="1">
    <citation type="submission" date="2019-08" db="EMBL/GenBank/DDBJ databases">
        <title>Reference gene set and small RNA set construction with multiple tissues from Davidia involucrata Baill.</title>
        <authorList>
            <person name="Yang H."/>
            <person name="Zhou C."/>
            <person name="Li G."/>
            <person name="Wang J."/>
            <person name="Gao P."/>
            <person name="Wang M."/>
            <person name="Wang R."/>
            <person name="Zhao Y."/>
        </authorList>
    </citation>
    <scope>NUCLEOTIDE SEQUENCE</scope>
    <source>
        <tissue evidence="2">Mixed with DoveR01_LX</tissue>
    </source>
</reference>
<protein>
    <submittedName>
        <fullName evidence="2">Uncharacterized protein</fullName>
    </submittedName>
</protein>
<feature type="region of interest" description="Disordered" evidence="1">
    <location>
        <begin position="259"/>
        <end position="282"/>
    </location>
</feature>
<evidence type="ECO:0000313" key="2">
    <source>
        <dbReference type="EMBL" id="MPA56882.1"/>
    </source>
</evidence>
<dbReference type="GO" id="GO:0005776">
    <property type="term" value="C:autophagosome"/>
    <property type="evidence" value="ECO:0007669"/>
    <property type="project" value="TreeGrafter"/>
</dbReference>
<name>A0A5B7AJA3_DAVIN</name>
<proteinExistence type="predicted"/>
<accession>A0A5B7AJA3</accession>
<evidence type="ECO:0000256" key="1">
    <source>
        <dbReference type="SAM" id="MobiDB-lite"/>
    </source>
</evidence>
<dbReference type="EMBL" id="GHES01026323">
    <property type="protein sequence ID" value="MPA56882.1"/>
    <property type="molecule type" value="Transcribed_RNA"/>
</dbReference>
<organism evidence="2">
    <name type="scientific">Davidia involucrata</name>
    <name type="common">Dove tree</name>
    <dbReference type="NCBI Taxonomy" id="16924"/>
    <lineage>
        <taxon>Eukaryota</taxon>
        <taxon>Viridiplantae</taxon>
        <taxon>Streptophyta</taxon>
        <taxon>Embryophyta</taxon>
        <taxon>Tracheophyta</taxon>
        <taxon>Spermatophyta</taxon>
        <taxon>Magnoliopsida</taxon>
        <taxon>eudicotyledons</taxon>
        <taxon>Gunneridae</taxon>
        <taxon>Pentapetalae</taxon>
        <taxon>asterids</taxon>
        <taxon>Cornales</taxon>
        <taxon>Nyssaceae</taxon>
        <taxon>Davidia</taxon>
    </lineage>
</organism>
<dbReference type="InterPro" id="IPR053273">
    <property type="entry name" value="CST_Regulator"/>
</dbReference>
<dbReference type="GO" id="GO:0006950">
    <property type="term" value="P:response to stress"/>
    <property type="evidence" value="ECO:0007669"/>
    <property type="project" value="TreeGrafter"/>
</dbReference>